<keyword evidence="1" id="KW-1133">Transmembrane helix</keyword>
<dbReference type="EMBL" id="SPDQ01000010">
    <property type="protein sequence ID" value="TFH82292.1"/>
    <property type="molecule type" value="Genomic_DNA"/>
</dbReference>
<dbReference type="InterPro" id="IPR041115">
    <property type="entry name" value="SLATT_5"/>
</dbReference>
<organism evidence="3 4">
    <name type="scientific">Pseudomonas kribbensis</name>
    <dbReference type="NCBI Taxonomy" id="1628086"/>
    <lineage>
        <taxon>Bacteria</taxon>
        <taxon>Pseudomonadati</taxon>
        <taxon>Pseudomonadota</taxon>
        <taxon>Gammaproteobacteria</taxon>
        <taxon>Pseudomonadales</taxon>
        <taxon>Pseudomonadaceae</taxon>
        <taxon>Pseudomonas</taxon>
    </lineage>
</organism>
<name>A0A4Y8VNZ4_9PSED</name>
<dbReference type="OrthoDB" id="5917681at2"/>
<dbReference type="Proteomes" id="UP000297555">
    <property type="component" value="Unassembled WGS sequence"/>
</dbReference>
<feature type="transmembrane region" description="Helical" evidence="1">
    <location>
        <begin position="48"/>
        <end position="65"/>
    </location>
</feature>
<protein>
    <submittedName>
        <fullName evidence="3">SLATT domain-containing protein</fullName>
    </submittedName>
</protein>
<proteinExistence type="predicted"/>
<dbReference type="Pfam" id="PF18160">
    <property type="entry name" value="SLATT_5"/>
    <property type="match status" value="1"/>
</dbReference>
<gene>
    <name evidence="3" type="ORF">E4J90_06220</name>
</gene>
<keyword evidence="1" id="KW-0472">Membrane</keyword>
<reference evidence="3 4" key="1">
    <citation type="submission" date="2019-03" db="EMBL/GenBank/DDBJ databases">
        <title>Draft genome sequence of humic substances-degrading Pseudomonas kribbensis CHA-19 from forest soil.</title>
        <authorList>
            <person name="Kim D."/>
        </authorList>
    </citation>
    <scope>NUCLEOTIDE SEQUENCE [LARGE SCALE GENOMIC DNA]</scope>
    <source>
        <strain evidence="3 4">CHA-19</strain>
    </source>
</reference>
<keyword evidence="1" id="KW-0812">Transmembrane</keyword>
<dbReference type="NCBIfam" id="NF033631">
    <property type="entry name" value="SLATT_5"/>
    <property type="match status" value="1"/>
</dbReference>
<comment type="caution">
    <text evidence="3">The sequence shown here is derived from an EMBL/GenBank/DDBJ whole genome shotgun (WGS) entry which is preliminary data.</text>
</comment>
<evidence type="ECO:0000313" key="3">
    <source>
        <dbReference type="EMBL" id="TFH82292.1"/>
    </source>
</evidence>
<dbReference type="AlphaFoldDB" id="A0A4Y8VNZ4"/>
<evidence type="ECO:0000256" key="1">
    <source>
        <dbReference type="SAM" id="Phobius"/>
    </source>
</evidence>
<dbReference type="RefSeq" id="WP_134825775.1">
    <property type="nucleotide sequence ID" value="NZ_SPDQ01000010.1"/>
</dbReference>
<feature type="transmembrane region" description="Helical" evidence="1">
    <location>
        <begin position="77"/>
        <end position="98"/>
    </location>
</feature>
<feature type="transmembrane region" description="Helical" evidence="1">
    <location>
        <begin position="179"/>
        <end position="198"/>
    </location>
</feature>
<sequence>MFKDYSNPLAPSPNSNGEVRVKDSVWFTYKARIQAHNRLEWLDFHSQMLLVWYAILSAVLGVLAIRYEHVLGPDTDMMATVLSVALLGVSLAVTNRDFRIRAMTMRKNYLQLHALYRELTSGTSPTPGQTKQYDELLSESENHREIDDRIARVFSAGLTSRTPTAFESCYAVSWLGARLVVTIALYATPLAVGVYAWMGK</sequence>
<evidence type="ECO:0000313" key="4">
    <source>
        <dbReference type="Proteomes" id="UP000297555"/>
    </source>
</evidence>
<feature type="domain" description="SMODS and SLOG-associating 2TM effector" evidence="2">
    <location>
        <begin position="21"/>
        <end position="187"/>
    </location>
</feature>
<accession>A0A4Y8VNZ4</accession>
<evidence type="ECO:0000259" key="2">
    <source>
        <dbReference type="Pfam" id="PF18160"/>
    </source>
</evidence>